<dbReference type="EMBL" id="GBXI01002000">
    <property type="protein sequence ID" value="JAD12292.1"/>
    <property type="molecule type" value="Transcribed_RNA"/>
</dbReference>
<protein>
    <submittedName>
        <fullName evidence="3">Uncharacterized protein</fullName>
    </submittedName>
</protein>
<feature type="region of interest" description="Disordered" evidence="1">
    <location>
        <begin position="296"/>
        <end position="355"/>
    </location>
</feature>
<evidence type="ECO:0000256" key="2">
    <source>
        <dbReference type="SAM" id="SignalP"/>
    </source>
</evidence>
<reference evidence="3" key="2">
    <citation type="journal article" date="2015" name="Gigascience">
        <title>Reconstructing a comprehensive transcriptome assembly of a white-pupal translocated strain of the pest fruit fly Bactrocera cucurbitae.</title>
        <authorList>
            <person name="Sim S.B."/>
            <person name="Calla B."/>
            <person name="Hall B."/>
            <person name="DeRego T."/>
            <person name="Geib S.M."/>
        </authorList>
    </citation>
    <scope>NUCLEOTIDE SEQUENCE</scope>
</reference>
<evidence type="ECO:0000313" key="3">
    <source>
        <dbReference type="EMBL" id="JAD12292.1"/>
    </source>
</evidence>
<feature type="compositionally biased region" description="Low complexity" evidence="1">
    <location>
        <begin position="303"/>
        <end position="316"/>
    </location>
</feature>
<dbReference type="AlphaFoldDB" id="A0A0A1XMZ4"/>
<organism evidence="3">
    <name type="scientific">Zeugodacus cucurbitae</name>
    <name type="common">Melon fruit fly</name>
    <name type="synonym">Bactrocera cucurbitae</name>
    <dbReference type="NCBI Taxonomy" id="28588"/>
    <lineage>
        <taxon>Eukaryota</taxon>
        <taxon>Metazoa</taxon>
        <taxon>Ecdysozoa</taxon>
        <taxon>Arthropoda</taxon>
        <taxon>Hexapoda</taxon>
        <taxon>Insecta</taxon>
        <taxon>Pterygota</taxon>
        <taxon>Neoptera</taxon>
        <taxon>Endopterygota</taxon>
        <taxon>Diptera</taxon>
        <taxon>Brachycera</taxon>
        <taxon>Muscomorpha</taxon>
        <taxon>Tephritoidea</taxon>
        <taxon>Tephritidae</taxon>
        <taxon>Zeugodacus</taxon>
        <taxon>Zeugodacus</taxon>
    </lineage>
</organism>
<feature type="region of interest" description="Disordered" evidence="1">
    <location>
        <begin position="377"/>
        <end position="415"/>
    </location>
</feature>
<name>A0A0A1XMZ4_ZEUCU</name>
<sequence length="600" mass="65979">MYIPRKMRNTSLLLIFSVCLITFQQTEALRRIKRGSVTTQNKTRLSSDLLSDLRNTSNDAHYGGHTLTALDKHEGMKNRNEHTWAKKAVAAVEHAIDQAFASLSHRSDVEKEKKVALHSTNNPKDSSIAGNDLHMNALSHMLAKRGLSARILDDMQRDVEFGGGEGPAEVLIIDNGFQPMMGMQHGINSYSLHQPNLRSVASSFKRLADLDKESKLNNPHSPKLTTYTSHINADGPMAVKHTGDNGISELNGNKEIAVVKNNKRADNNGVVSRDDYKTVDSHKRNNDHVMLTSEEHNGEAKHNGINNSNNHISSNNDELIGDKSHSTVSAVQQHNQQFQQQKLQEQSAENKDSFPELLSHSQKSVEGIGGESNKLHEDLQEQQQRKKHDSGKSVEVGGKRGLQPASSLTKPAQQQQVQVVKHSSGKMLPMESFLKFANMMLYKMGADGVPMHAQGAQLAVSGNPTTSVISIGPVMEGAEDLGTMDYLYNPFEPKMNFLRNPGSFAAAPALIGGSTNTALVSRPFLLPPYSLANSAQPINFIENALDLLLNAEEEGNDEMELVCPIHHPKKKSSDGDPNTNEKDGVIQVCSCRFFKKNKNA</sequence>
<keyword evidence="2" id="KW-0732">Signal</keyword>
<evidence type="ECO:0000256" key="1">
    <source>
        <dbReference type="SAM" id="MobiDB-lite"/>
    </source>
</evidence>
<feature type="compositionally biased region" description="Low complexity" evidence="1">
    <location>
        <begin position="332"/>
        <end position="346"/>
    </location>
</feature>
<gene>
    <name evidence="3" type="ORF">g.17599</name>
</gene>
<proteinExistence type="predicted"/>
<feature type="chain" id="PRO_5001995166" evidence="2">
    <location>
        <begin position="29"/>
        <end position="600"/>
    </location>
</feature>
<accession>A0A0A1XMZ4</accession>
<feature type="signal peptide" evidence="2">
    <location>
        <begin position="1"/>
        <end position="28"/>
    </location>
</feature>
<reference evidence="3" key="1">
    <citation type="submission" date="2014-11" db="EMBL/GenBank/DDBJ databases">
        <authorList>
            <person name="Geib S."/>
        </authorList>
    </citation>
    <scope>NUCLEOTIDE SEQUENCE</scope>
</reference>